<feature type="compositionally biased region" description="Polar residues" evidence="1">
    <location>
        <begin position="115"/>
        <end position="142"/>
    </location>
</feature>
<dbReference type="EMBL" id="JAGTXO010000015">
    <property type="protein sequence ID" value="KAG8463735.1"/>
    <property type="molecule type" value="Genomic_DNA"/>
</dbReference>
<feature type="transmembrane region" description="Helical" evidence="2">
    <location>
        <begin position="302"/>
        <end position="323"/>
    </location>
</feature>
<proteinExistence type="predicted"/>
<feature type="region of interest" description="Disordered" evidence="1">
    <location>
        <begin position="490"/>
        <end position="513"/>
    </location>
</feature>
<reference evidence="3" key="1">
    <citation type="submission" date="2021-05" db="EMBL/GenBank/DDBJ databases">
        <title>The genome of the haptophyte Pavlova lutheri (Diacronema luteri, Pavlovales) - a model for lipid biosynthesis in eukaryotic algae.</title>
        <authorList>
            <person name="Hulatt C.J."/>
            <person name="Posewitz M.C."/>
        </authorList>
    </citation>
    <scope>NUCLEOTIDE SEQUENCE</scope>
    <source>
        <strain evidence="3">NIVA-4/92</strain>
    </source>
</reference>
<feature type="region of interest" description="Disordered" evidence="1">
    <location>
        <begin position="27"/>
        <end position="91"/>
    </location>
</feature>
<feature type="compositionally biased region" description="Basic and acidic residues" evidence="1">
    <location>
        <begin position="73"/>
        <end position="87"/>
    </location>
</feature>
<keyword evidence="2" id="KW-1133">Transmembrane helix</keyword>
<protein>
    <recommendedName>
        <fullName evidence="5">TIR domain-containing protein</fullName>
    </recommendedName>
</protein>
<name>A0A8J5XQQ1_DIALT</name>
<organism evidence="3 4">
    <name type="scientific">Diacronema lutheri</name>
    <name type="common">Unicellular marine alga</name>
    <name type="synonym">Monochrysis lutheri</name>
    <dbReference type="NCBI Taxonomy" id="2081491"/>
    <lineage>
        <taxon>Eukaryota</taxon>
        <taxon>Haptista</taxon>
        <taxon>Haptophyta</taxon>
        <taxon>Pavlovophyceae</taxon>
        <taxon>Pavlovales</taxon>
        <taxon>Pavlovaceae</taxon>
        <taxon>Diacronema</taxon>
    </lineage>
</organism>
<gene>
    <name evidence="3" type="ORF">KFE25_004008</name>
</gene>
<feature type="region of interest" description="Disordered" evidence="1">
    <location>
        <begin position="104"/>
        <end position="144"/>
    </location>
</feature>
<evidence type="ECO:0008006" key="5">
    <source>
        <dbReference type="Google" id="ProtNLM"/>
    </source>
</evidence>
<feature type="transmembrane region" description="Helical" evidence="2">
    <location>
        <begin position="375"/>
        <end position="393"/>
    </location>
</feature>
<evidence type="ECO:0000313" key="3">
    <source>
        <dbReference type="EMBL" id="KAG8463735.1"/>
    </source>
</evidence>
<feature type="transmembrane region" description="Helical" evidence="2">
    <location>
        <begin position="335"/>
        <end position="355"/>
    </location>
</feature>
<keyword evidence="2" id="KW-0472">Membrane</keyword>
<evidence type="ECO:0000256" key="1">
    <source>
        <dbReference type="SAM" id="MobiDB-lite"/>
    </source>
</evidence>
<evidence type="ECO:0000256" key="2">
    <source>
        <dbReference type="SAM" id="Phobius"/>
    </source>
</evidence>
<evidence type="ECO:0000313" key="4">
    <source>
        <dbReference type="Proteomes" id="UP000751190"/>
    </source>
</evidence>
<feature type="transmembrane region" description="Helical" evidence="2">
    <location>
        <begin position="188"/>
        <end position="208"/>
    </location>
</feature>
<keyword evidence="4" id="KW-1185">Reference proteome</keyword>
<sequence>MAISVAHVVKLLRNTYHEVVLATARPARVARRTRGSAQSWNTPDVRGSNASSERRSCGLLTRSRASVAGGGSPEERSLNTEQKRRQDSPAAQIRATLLRSRGQTAWLEQDRTGRDSNQSRYTDTITRATPGSARTSLPSGSLSHGRVMHMSRARVVPDDRTTGAFELSDLEKLLETALVNARRRQAQIALPAVLTGLSLLFLLVTLQISRHALARDAHLRTGRTIGVAALDFALSAATVLVLVLLGLALQPLASFRPLLALAFAIIAVHGVASGALWCVPLVHAVASGGWTSASALALGSVGAHAAVDLATGLLSLSLCAAAAWPPSSGAHARQLLSGFFTLATSWLALGAGLTVLDALVDAAPDNTRAFGGEDVLDGANTLAALLGALALGVRRARSGLRGALGQLARTKGRSAALAPLIGFGSAHETSPAAVIAAAMRTFRPFELTPQSLGASMFAHAADARAPDAVHACEARSTSCVAPPLLAPSRAPSFSRRAGAQTPSAAESRQRDAHMLNPPAAEKRLGSQRHSIVGGARQQRESTPTADKADYFVVHARADDARLRQRALERWSAHKARAGGPVPVVWLQAHADGVRGGASRIESSLVHLARSRRLLLLCGPSFADDVHVLMLLWAWHQLHGSRSSTGVEIVPVIANAGEADALVASIDAFAVVHTAERLAGDEDGRRFVRALQADSVSRFNELVRGYLPRVTEAIGTYAALQLGVRSDDVVAHAHTPAREPLSACVPHAAPAGGCVADA</sequence>
<comment type="caution">
    <text evidence="3">The sequence shown here is derived from an EMBL/GenBank/DDBJ whole genome shotgun (WGS) entry which is preliminary data.</text>
</comment>
<dbReference type="AlphaFoldDB" id="A0A8J5XQQ1"/>
<feature type="transmembrane region" description="Helical" evidence="2">
    <location>
        <begin position="258"/>
        <end position="282"/>
    </location>
</feature>
<feature type="transmembrane region" description="Helical" evidence="2">
    <location>
        <begin position="228"/>
        <end position="249"/>
    </location>
</feature>
<dbReference type="Proteomes" id="UP000751190">
    <property type="component" value="Unassembled WGS sequence"/>
</dbReference>
<accession>A0A8J5XQQ1</accession>
<keyword evidence="2" id="KW-0812">Transmembrane</keyword>